<dbReference type="AlphaFoldDB" id="A0A560FNW5"/>
<dbReference type="InterPro" id="IPR002772">
    <property type="entry name" value="Glyco_hydro_3_C"/>
</dbReference>
<reference evidence="6 7" key="1">
    <citation type="submission" date="2019-06" db="EMBL/GenBank/DDBJ databases">
        <title>Genomic Encyclopedia of Type Strains, Phase IV (KMG-V): Genome sequencing to study the core and pangenomes of soil and plant-associated prokaryotes.</title>
        <authorList>
            <person name="Whitman W."/>
        </authorList>
    </citation>
    <scope>NUCLEOTIDE SEQUENCE [LARGE SCALE GENOMIC DNA]</scope>
    <source>
        <strain evidence="6 7">BR 11880</strain>
    </source>
</reference>
<evidence type="ECO:0000259" key="4">
    <source>
        <dbReference type="Pfam" id="PF01915"/>
    </source>
</evidence>
<dbReference type="Gene3D" id="3.20.20.300">
    <property type="entry name" value="Glycoside hydrolase, family 3, N-terminal domain"/>
    <property type="match status" value="1"/>
</dbReference>
<dbReference type="GO" id="GO:0008422">
    <property type="term" value="F:beta-glucosidase activity"/>
    <property type="evidence" value="ECO:0007669"/>
    <property type="project" value="TreeGrafter"/>
</dbReference>
<feature type="domain" description="Glycoside hydrolase family 3 N-terminal" evidence="3">
    <location>
        <begin position="80"/>
        <end position="404"/>
    </location>
</feature>
<gene>
    <name evidence="6" type="ORF">FBZ89_10270</name>
</gene>
<dbReference type="GO" id="GO:0009251">
    <property type="term" value="P:glucan catabolic process"/>
    <property type="evidence" value="ECO:0007669"/>
    <property type="project" value="TreeGrafter"/>
</dbReference>
<dbReference type="Pfam" id="PF18559">
    <property type="entry name" value="Exop_C"/>
    <property type="match status" value="1"/>
</dbReference>
<dbReference type="SUPFAM" id="SSF51445">
    <property type="entry name" value="(Trans)glycosidases"/>
    <property type="match status" value="1"/>
</dbReference>
<keyword evidence="1" id="KW-0378">Hydrolase</keyword>
<dbReference type="SUPFAM" id="SSF52279">
    <property type="entry name" value="Beta-D-glucan exohydrolase, C-terminal domain"/>
    <property type="match status" value="1"/>
</dbReference>
<evidence type="ECO:0000313" key="7">
    <source>
        <dbReference type="Proteomes" id="UP000319859"/>
    </source>
</evidence>
<dbReference type="Pfam" id="PF01915">
    <property type="entry name" value="Glyco_hydro_3_C"/>
    <property type="match status" value="1"/>
</dbReference>
<feature type="signal peptide" evidence="2">
    <location>
        <begin position="1"/>
        <end position="27"/>
    </location>
</feature>
<dbReference type="InterPro" id="IPR001764">
    <property type="entry name" value="Glyco_hydro_3_N"/>
</dbReference>
<comment type="caution">
    <text evidence="6">The sequence shown here is derived from an EMBL/GenBank/DDBJ whole genome shotgun (WGS) entry which is preliminary data.</text>
</comment>
<proteinExistence type="predicted"/>
<evidence type="ECO:0000259" key="3">
    <source>
        <dbReference type="Pfam" id="PF00933"/>
    </source>
</evidence>
<dbReference type="PRINTS" id="PR00133">
    <property type="entry name" value="GLHYDRLASE3"/>
</dbReference>
<dbReference type="PANTHER" id="PTHR30620:SF77">
    <property type="entry name" value="LYSOSOMAL BETA GLUCOSIDASE-LIKE"/>
    <property type="match status" value="1"/>
</dbReference>
<keyword evidence="2" id="KW-0732">Signal</keyword>
<dbReference type="Gene3D" id="2.60.120.430">
    <property type="entry name" value="Galactose-binding lectin"/>
    <property type="match status" value="1"/>
</dbReference>
<accession>A0A560FNW5</accession>
<dbReference type="InterPro" id="IPR036962">
    <property type="entry name" value="Glyco_hydro_3_N_sf"/>
</dbReference>
<sequence length="860" mass="89603">MKHRMALLASVTPALLLAALAPLQVSARQTSNPPQKAAITVTDSARGVAHPELWPAAKSKGLVDAKTEAFVTGLMAKMSVEDKVGQMIQADISTVTPADLANYPLGSILAGGDSAPAGGDDRAGPDRWVETARAFRAASLVERPGHVAIPIMFGIDAVHGNNNVVGATLFPHNSALGAAHDPALIRRIGVATAQETAAAGIDWAFGPTLAVPQDHRWGRTYEGYSEDAEIVRQYAGEMVLGLQGQAGAGQALQHGHVAASAKHFLGDGGTTNGVDQGDADVSEQDLIRIHAAGYPAAVDAGIMTVMASFSSWQGAKMHGNKSLLTDVLKGRMGFDGFVVGDWNGHGQVPGCTADSCPAAVLAGLDMFMAPNDWKALFTNTVAQVKAGEIPMARIDDAVRRILRVKAKLGLFDPARPFELKEGVIGNAEHRALAREAVRKSLVLLKNNGQVLPLKAKSHVLVVGEAADEIGRQTGGWTLSWQGTGNKNSDFPGATSLYEGIRQAVAAGGGTVDLSADGSYTTRPDVAVVVFGETPYAEFQGDIPSLEFQAGDKQDLALLKKLKAQGIPVVSVFLSGRPLWVNPEINASDAFVAAWFPGSEGGGVADVLVGDMQGRPRYDFTGKLSYSWPKTAAQATLNRLRQPYDPLFAYGYGLRYADAKPATVPQLPEVSGVDAAAANIDTYFVKGRNPAPWSFVLRQGATSVPVLGDGTATEVAGVLALKPVDAGGIQGAGRQLSWTGKGEAAIAVTGGNALDLTRQANGALSLQVDYRVDEAPAGTVWLASGTGPGTPGVLDLTAVLKAAPVGQWQTLKVKLSCFKQAGADLSRVTTPFALSTGGTLRLSLATVRLSADPAGSICPGH</sequence>
<evidence type="ECO:0000256" key="1">
    <source>
        <dbReference type="ARBA" id="ARBA00022801"/>
    </source>
</evidence>
<evidence type="ECO:0000313" key="6">
    <source>
        <dbReference type="EMBL" id="TWB23317.1"/>
    </source>
</evidence>
<dbReference type="Pfam" id="PF00933">
    <property type="entry name" value="Glyco_hydro_3"/>
    <property type="match status" value="1"/>
</dbReference>
<evidence type="ECO:0000256" key="2">
    <source>
        <dbReference type="SAM" id="SignalP"/>
    </source>
</evidence>
<name>A0A560FNW5_9PROT</name>
<dbReference type="Proteomes" id="UP000319859">
    <property type="component" value="Unassembled WGS sequence"/>
</dbReference>
<feature type="domain" description="Glycoside hydrolase family 3 C-terminal" evidence="4">
    <location>
        <begin position="441"/>
        <end position="655"/>
    </location>
</feature>
<dbReference type="InterPro" id="IPR041443">
    <property type="entry name" value="Exop_C"/>
</dbReference>
<evidence type="ECO:0000259" key="5">
    <source>
        <dbReference type="Pfam" id="PF18559"/>
    </source>
</evidence>
<dbReference type="InterPro" id="IPR036881">
    <property type="entry name" value="Glyco_hydro_3_C_sf"/>
</dbReference>
<dbReference type="InterPro" id="IPR017853">
    <property type="entry name" value="GH"/>
</dbReference>
<protein>
    <submittedName>
        <fullName evidence="6">Exo-1,4-beta-glucosidase</fullName>
    </submittedName>
</protein>
<feature type="chain" id="PRO_5021789555" evidence="2">
    <location>
        <begin position="28"/>
        <end position="860"/>
    </location>
</feature>
<feature type="domain" description="ExoP galactose-binding-like" evidence="5">
    <location>
        <begin position="690"/>
        <end position="848"/>
    </location>
</feature>
<dbReference type="Gene3D" id="3.40.50.1700">
    <property type="entry name" value="Glycoside hydrolase family 3 C-terminal domain"/>
    <property type="match status" value="1"/>
</dbReference>
<organism evidence="6 7">
    <name type="scientific">Nitrospirillum amazonense</name>
    <dbReference type="NCBI Taxonomy" id="28077"/>
    <lineage>
        <taxon>Bacteria</taxon>
        <taxon>Pseudomonadati</taxon>
        <taxon>Pseudomonadota</taxon>
        <taxon>Alphaproteobacteria</taxon>
        <taxon>Rhodospirillales</taxon>
        <taxon>Azospirillaceae</taxon>
        <taxon>Nitrospirillum</taxon>
    </lineage>
</organism>
<dbReference type="EMBL" id="VITN01000002">
    <property type="protein sequence ID" value="TWB23317.1"/>
    <property type="molecule type" value="Genomic_DNA"/>
</dbReference>
<dbReference type="PANTHER" id="PTHR30620">
    <property type="entry name" value="PERIPLASMIC BETA-GLUCOSIDASE-RELATED"/>
    <property type="match status" value="1"/>
</dbReference>
<dbReference type="InterPro" id="IPR051915">
    <property type="entry name" value="Cellulose_Degrad_GH3"/>
</dbReference>